<protein>
    <submittedName>
        <fullName evidence="1">Uncharacterized protein</fullName>
    </submittedName>
</protein>
<dbReference type="Proteomes" id="UP000516424">
    <property type="component" value="Chromosome"/>
</dbReference>
<proteinExistence type="predicted"/>
<accession>A0AB33I6J4</accession>
<name>A0AB33I6J4_ACEAC</name>
<evidence type="ECO:0000313" key="2">
    <source>
        <dbReference type="Proteomes" id="UP000516424"/>
    </source>
</evidence>
<organism evidence="1 2">
    <name type="scientific">Acetobacter aceti NBRC 14818</name>
    <dbReference type="NCBI Taxonomy" id="887700"/>
    <lineage>
        <taxon>Bacteria</taxon>
        <taxon>Pseudomonadati</taxon>
        <taxon>Pseudomonadota</taxon>
        <taxon>Alphaproteobacteria</taxon>
        <taxon>Acetobacterales</taxon>
        <taxon>Acetobacteraceae</taxon>
        <taxon>Acetobacter</taxon>
        <taxon>Acetobacter subgen. Acetobacter</taxon>
    </lineage>
</organism>
<evidence type="ECO:0000313" key="1">
    <source>
        <dbReference type="EMBL" id="BCK74560.1"/>
    </source>
</evidence>
<reference evidence="1 2" key="1">
    <citation type="journal article" date="2011" name="Microbiology">
        <title>Transcriptome response to different carbon sources in Acetobacter aceti.</title>
        <authorList>
            <person name="Sakurai K."/>
            <person name="Arai H."/>
            <person name="Ishii M."/>
            <person name="Igarashi Y."/>
        </authorList>
    </citation>
    <scope>NUCLEOTIDE SEQUENCE [LARGE SCALE GENOMIC DNA]</scope>
    <source>
        <strain evidence="1 2">NBRC 14818</strain>
    </source>
</reference>
<dbReference type="RefSeq" id="WP_018307640.1">
    <property type="nucleotide sequence ID" value="NZ_AP023410.1"/>
</dbReference>
<dbReference type="AlphaFoldDB" id="A0AB33I6J4"/>
<gene>
    <name evidence="1" type="ORF">EMQ_0166</name>
</gene>
<keyword evidence="2" id="KW-1185">Reference proteome</keyword>
<sequence length="232" mass="25720">MDDDQKGRGVNLEEAEQLRRLLTALEEQVRSRQGQAGVDELSMEVAKIREAVQAGNRTTLFTEIFKSVRSIAEGIVGATIYDLIPNGVKSSLKEELLGAPQDPRDVDDRRLYAIRVQIMCESVLAFQFAVNTCLPFAFTLNGLDMRIWCGPQLAAMLRLAFENSGIEYAVSEDFGIRLHVLSAREATIVKAWLSQVREKVALAVLRVSGSSPEEAVIDALAELYTILPQIRP</sequence>
<dbReference type="EMBL" id="AP023410">
    <property type="protein sequence ID" value="BCK74560.1"/>
    <property type="molecule type" value="Genomic_DNA"/>
</dbReference>